<reference evidence="5 6" key="1">
    <citation type="journal article" date="2020" name="Nature">
        <title>Bacterial chemolithoautotrophy via manganese oxidation.</title>
        <authorList>
            <person name="Yu H."/>
            <person name="Leadbetter J.R."/>
        </authorList>
    </citation>
    <scope>NUCLEOTIDE SEQUENCE [LARGE SCALE GENOMIC DNA]</scope>
    <source>
        <strain evidence="5 6">Mn-1</strain>
    </source>
</reference>
<evidence type="ECO:0000313" key="6">
    <source>
        <dbReference type="Proteomes" id="UP000534783"/>
    </source>
</evidence>
<dbReference type="NCBIfam" id="TIGR00254">
    <property type="entry name" value="GGDEF"/>
    <property type="match status" value="1"/>
</dbReference>
<dbReference type="Gene3D" id="3.30.450.40">
    <property type="match status" value="1"/>
</dbReference>
<name>A0A7X6IAW9_9BACT</name>
<dbReference type="GO" id="GO:0005886">
    <property type="term" value="C:plasma membrane"/>
    <property type="evidence" value="ECO:0007669"/>
    <property type="project" value="TreeGrafter"/>
</dbReference>
<evidence type="ECO:0000259" key="4">
    <source>
        <dbReference type="PROSITE" id="PS50887"/>
    </source>
</evidence>
<feature type="domain" description="GGDEF" evidence="4">
    <location>
        <begin position="313"/>
        <end position="448"/>
    </location>
</feature>
<dbReference type="SUPFAM" id="SSF55781">
    <property type="entry name" value="GAF domain-like"/>
    <property type="match status" value="1"/>
</dbReference>
<organism evidence="5 6">
    <name type="scientific">Candidatus Manganitrophus noduliformans</name>
    <dbReference type="NCBI Taxonomy" id="2606439"/>
    <lineage>
        <taxon>Bacteria</taxon>
        <taxon>Pseudomonadati</taxon>
        <taxon>Nitrospirota</taxon>
        <taxon>Nitrospiria</taxon>
        <taxon>Candidatus Troglogloeales</taxon>
        <taxon>Candidatus Manganitrophaceae</taxon>
        <taxon>Candidatus Manganitrophus</taxon>
    </lineage>
</organism>
<dbReference type="InterPro" id="IPR000160">
    <property type="entry name" value="GGDEF_dom"/>
</dbReference>
<dbReference type="AlphaFoldDB" id="A0A7X6IAW9"/>
<dbReference type="Pfam" id="PF00990">
    <property type="entry name" value="GGDEF"/>
    <property type="match status" value="1"/>
</dbReference>
<proteinExistence type="predicted"/>
<dbReference type="PROSITE" id="PS50887">
    <property type="entry name" value="GGDEF"/>
    <property type="match status" value="1"/>
</dbReference>
<dbReference type="EC" id="2.7.7.65" evidence="1"/>
<dbReference type="GO" id="GO:1902201">
    <property type="term" value="P:negative regulation of bacterial-type flagellum-dependent cell motility"/>
    <property type="evidence" value="ECO:0007669"/>
    <property type="project" value="TreeGrafter"/>
</dbReference>
<dbReference type="PANTHER" id="PTHR45138">
    <property type="entry name" value="REGULATORY COMPONENTS OF SENSORY TRANSDUCTION SYSTEM"/>
    <property type="match status" value="1"/>
</dbReference>
<dbReference type="PANTHER" id="PTHR45138:SF9">
    <property type="entry name" value="DIGUANYLATE CYCLASE DGCM-RELATED"/>
    <property type="match status" value="1"/>
</dbReference>
<dbReference type="FunFam" id="3.30.70.270:FF:000001">
    <property type="entry name" value="Diguanylate cyclase domain protein"/>
    <property type="match status" value="1"/>
</dbReference>
<evidence type="ECO:0000313" key="5">
    <source>
        <dbReference type="EMBL" id="NKE70911.1"/>
    </source>
</evidence>
<dbReference type="EMBL" id="VTOW01000001">
    <property type="protein sequence ID" value="NKE70911.1"/>
    <property type="molecule type" value="Genomic_DNA"/>
</dbReference>
<evidence type="ECO:0000256" key="3">
    <source>
        <dbReference type="SAM" id="MobiDB-lite"/>
    </source>
</evidence>
<gene>
    <name evidence="5" type="ORF">MNODULE_09185</name>
</gene>
<dbReference type="RefSeq" id="WP_168059140.1">
    <property type="nucleotide sequence ID" value="NZ_VTOW01000001.1"/>
</dbReference>
<dbReference type="SUPFAM" id="SSF51735">
    <property type="entry name" value="NAD(P)-binding Rossmann-fold domains"/>
    <property type="match status" value="1"/>
</dbReference>
<comment type="caution">
    <text evidence="5">The sequence shown here is derived from an EMBL/GenBank/DDBJ whole genome shotgun (WGS) entry which is preliminary data.</text>
</comment>
<dbReference type="InterPro" id="IPR043128">
    <property type="entry name" value="Rev_trsase/Diguanyl_cyclase"/>
</dbReference>
<dbReference type="GO" id="GO:0043709">
    <property type="term" value="P:cell adhesion involved in single-species biofilm formation"/>
    <property type="evidence" value="ECO:0007669"/>
    <property type="project" value="TreeGrafter"/>
</dbReference>
<dbReference type="InterPro" id="IPR029787">
    <property type="entry name" value="Nucleotide_cyclase"/>
</dbReference>
<dbReference type="GO" id="GO:0052621">
    <property type="term" value="F:diguanylate cyclase activity"/>
    <property type="evidence" value="ECO:0007669"/>
    <property type="project" value="UniProtKB-EC"/>
</dbReference>
<dbReference type="Gene3D" id="3.40.50.720">
    <property type="entry name" value="NAD(P)-binding Rossmann-like Domain"/>
    <property type="match status" value="1"/>
</dbReference>
<feature type="region of interest" description="Disordered" evidence="3">
    <location>
        <begin position="443"/>
        <end position="463"/>
    </location>
</feature>
<sequence length="463" mass="51066">MRIAIVGAGKGGTSLLEILSEDPLIKITGVADRKKAAPGIRLARALRIPTTADFKTLLKKKNDIIINVTGSPKVEAALQASKRDGIEILSGRSAKLAWTLIDERQKSQREAERLLSEYLSLYDLSLKLSSIENIAKLYTTVIDYAAELTRTPAGSLAMFDEERGEMVLVASKGFSREFARVRRWRVRKGGLTTYILNQKGVVAIESLKKLPKFNNPVLLEEKVEAVAAIPLWNEGKILGILYVNDFKPHLFSEKETSLLSLVSTIAATSIGKAKILEMTRLMAITDELTGLFNHRHLLQQLSSELSRTQRYGRALTLAMLDIDHFKQYNDTHGHLMGNEVLRTLGDLIRRNIRETDIAARYGGEEFSIIMPETNRTRGKLIAERLRKAIADYPFKNGKTQPGGALNVSIGLATYPENAASPHDLIEAADRALYRAKSTGRNRVCLSTKDGGQGSGAGGRGKTK</sequence>
<dbReference type="SMART" id="SM00065">
    <property type="entry name" value="GAF"/>
    <property type="match status" value="1"/>
</dbReference>
<dbReference type="Proteomes" id="UP000534783">
    <property type="component" value="Unassembled WGS sequence"/>
</dbReference>
<keyword evidence="6" id="KW-1185">Reference proteome</keyword>
<dbReference type="InterPro" id="IPR050469">
    <property type="entry name" value="Diguanylate_Cyclase"/>
</dbReference>
<evidence type="ECO:0000256" key="1">
    <source>
        <dbReference type="ARBA" id="ARBA00012528"/>
    </source>
</evidence>
<dbReference type="InterPro" id="IPR029016">
    <property type="entry name" value="GAF-like_dom_sf"/>
</dbReference>
<feature type="compositionally biased region" description="Gly residues" evidence="3">
    <location>
        <begin position="450"/>
        <end position="463"/>
    </location>
</feature>
<dbReference type="SUPFAM" id="SSF55073">
    <property type="entry name" value="Nucleotide cyclase"/>
    <property type="match status" value="1"/>
</dbReference>
<comment type="catalytic activity">
    <reaction evidence="2">
        <text>2 GTP = 3',3'-c-di-GMP + 2 diphosphate</text>
        <dbReference type="Rhea" id="RHEA:24898"/>
        <dbReference type="ChEBI" id="CHEBI:33019"/>
        <dbReference type="ChEBI" id="CHEBI:37565"/>
        <dbReference type="ChEBI" id="CHEBI:58805"/>
        <dbReference type="EC" id="2.7.7.65"/>
    </reaction>
</comment>
<accession>A0A7X6IAW9</accession>
<dbReference type="SMART" id="SM00267">
    <property type="entry name" value="GGDEF"/>
    <property type="match status" value="1"/>
</dbReference>
<evidence type="ECO:0000256" key="2">
    <source>
        <dbReference type="ARBA" id="ARBA00034247"/>
    </source>
</evidence>
<protein>
    <recommendedName>
        <fullName evidence="1">diguanylate cyclase</fullName>
        <ecNumber evidence="1">2.7.7.65</ecNumber>
    </recommendedName>
</protein>
<dbReference type="InterPro" id="IPR003018">
    <property type="entry name" value="GAF"/>
</dbReference>
<dbReference type="InterPro" id="IPR036291">
    <property type="entry name" value="NAD(P)-bd_dom_sf"/>
</dbReference>
<dbReference type="Pfam" id="PF13185">
    <property type="entry name" value="GAF_2"/>
    <property type="match status" value="1"/>
</dbReference>
<dbReference type="Gene3D" id="3.30.70.270">
    <property type="match status" value="1"/>
</dbReference>
<dbReference type="CDD" id="cd01949">
    <property type="entry name" value="GGDEF"/>
    <property type="match status" value="1"/>
</dbReference>